<sequence length="104" mass="11917">MAYIIEPTFAILTETAFFIAVTFLPAVLEDDHVQSRISTEKNFKAIRNSDINHEDVLPIIDKFSSVWMEHLEENRSKWASFEVQGKVSLERVNEALASESESEE</sequence>
<name>E4Y3D8_OIKDI</name>
<evidence type="ECO:0000313" key="1">
    <source>
        <dbReference type="EMBL" id="CBY16353.1"/>
    </source>
</evidence>
<gene>
    <name evidence="1" type="ORF">GSOID_T00001491001</name>
</gene>
<dbReference type="AlphaFoldDB" id="E4Y3D8"/>
<proteinExistence type="predicted"/>
<dbReference type="EMBL" id="FN654116">
    <property type="protein sequence ID" value="CBY16353.1"/>
    <property type="molecule type" value="Genomic_DNA"/>
</dbReference>
<dbReference type="OrthoDB" id="189220at2759"/>
<evidence type="ECO:0000313" key="2">
    <source>
        <dbReference type="Proteomes" id="UP000001307"/>
    </source>
</evidence>
<organism evidence="1">
    <name type="scientific">Oikopleura dioica</name>
    <name type="common">Tunicate</name>
    <dbReference type="NCBI Taxonomy" id="34765"/>
    <lineage>
        <taxon>Eukaryota</taxon>
        <taxon>Metazoa</taxon>
        <taxon>Chordata</taxon>
        <taxon>Tunicata</taxon>
        <taxon>Appendicularia</taxon>
        <taxon>Copelata</taxon>
        <taxon>Oikopleuridae</taxon>
        <taxon>Oikopleura</taxon>
    </lineage>
</organism>
<dbReference type="InParanoid" id="E4Y3D8"/>
<accession>E4Y3D8</accession>
<protein>
    <submittedName>
        <fullName evidence="1">Uncharacterized protein</fullName>
    </submittedName>
</protein>
<dbReference type="Proteomes" id="UP000001307">
    <property type="component" value="Unassembled WGS sequence"/>
</dbReference>
<reference evidence="1" key="1">
    <citation type="journal article" date="2010" name="Science">
        <title>Plasticity of animal genome architecture unmasked by rapid evolution of a pelagic tunicate.</title>
        <authorList>
            <person name="Denoeud F."/>
            <person name="Henriet S."/>
            <person name="Mungpakdee S."/>
            <person name="Aury J.M."/>
            <person name="Da Silva C."/>
            <person name="Brinkmann H."/>
            <person name="Mikhaleva J."/>
            <person name="Olsen L.C."/>
            <person name="Jubin C."/>
            <person name="Canestro C."/>
            <person name="Bouquet J.M."/>
            <person name="Danks G."/>
            <person name="Poulain J."/>
            <person name="Campsteijn C."/>
            <person name="Adamski M."/>
            <person name="Cross I."/>
            <person name="Yadetie F."/>
            <person name="Muffato M."/>
            <person name="Louis A."/>
            <person name="Butcher S."/>
            <person name="Tsagkogeorga G."/>
            <person name="Konrad A."/>
            <person name="Singh S."/>
            <person name="Jensen M.F."/>
            <person name="Cong E.H."/>
            <person name="Eikeseth-Otteraa H."/>
            <person name="Noel B."/>
            <person name="Anthouard V."/>
            <person name="Porcel B.M."/>
            <person name="Kachouri-Lafond R."/>
            <person name="Nishino A."/>
            <person name="Ugolini M."/>
            <person name="Chourrout P."/>
            <person name="Nishida H."/>
            <person name="Aasland R."/>
            <person name="Huzurbazar S."/>
            <person name="Westhof E."/>
            <person name="Delsuc F."/>
            <person name="Lehrach H."/>
            <person name="Reinhardt R."/>
            <person name="Weissenbach J."/>
            <person name="Roy S.W."/>
            <person name="Artiguenave F."/>
            <person name="Postlethwait J.H."/>
            <person name="Manak J.R."/>
            <person name="Thompson E.M."/>
            <person name="Jaillon O."/>
            <person name="Du Pasquier L."/>
            <person name="Boudinot P."/>
            <person name="Liberles D.A."/>
            <person name="Volff J.N."/>
            <person name="Philippe H."/>
            <person name="Lenhard B."/>
            <person name="Roest Crollius H."/>
            <person name="Wincker P."/>
            <person name="Chourrout D."/>
        </authorList>
    </citation>
    <scope>NUCLEOTIDE SEQUENCE [LARGE SCALE GENOMIC DNA]</scope>
</reference>
<keyword evidence="2" id="KW-1185">Reference proteome</keyword>